<name>A0ABQ5QRI8_9ACTN</name>
<gene>
    <name evidence="2" type="ORF">Pa4123_24880</name>
</gene>
<dbReference type="Proteomes" id="UP001144280">
    <property type="component" value="Unassembled WGS sequence"/>
</dbReference>
<organism evidence="2 3">
    <name type="scientific">Phytohabitans aurantiacus</name>
    <dbReference type="NCBI Taxonomy" id="3016789"/>
    <lineage>
        <taxon>Bacteria</taxon>
        <taxon>Bacillati</taxon>
        <taxon>Actinomycetota</taxon>
        <taxon>Actinomycetes</taxon>
        <taxon>Micromonosporales</taxon>
        <taxon>Micromonosporaceae</taxon>
    </lineage>
</organism>
<evidence type="ECO:0000256" key="1">
    <source>
        <dbReference type="SAM" id="MobiDB-lite"/>
    </source>
</evidence>
<proteinExistence type="predicted"/>
<evidence type="ECO:0000313" key="3">
    <source>
        <dbReference type="Proteomes" id="UP001144280"/>
    </source>
</evidence>
<evidence type="ECO:0008006" key="4">
    <source>
        <dbReference type="Google" id="ProtNLM"/>
    </source>
</evidence>
<keyword evidence="3" id="KW-1185">Reference proteome</keyword>
<feature type="region of interest" description="Disordered" evidence="1">
    <location>
        <begin position="39"/>
        <end position="59"/>
    </location>
</feature>
<accession>A0ABQ5QRI8</accession>
<evidence type="ECO:0000313" key="2">
    <source>
        <dbReference type="EMBL" id="GLH97213.1"/>
    </source>
</evidence>
<dbReference type="InterPro" id="IPR029069">
    <property type="entry name" value="HotDog_dom_sf"/>
</dbReference>
<dbReference type="EMBL" id="BSDI01000009">
    <property type="protein sequence ID" value="GLH97213.1"/>
    <property type="molecule type" value="Genomic_DNA"/>
</dbReference>
<dbReference type="SUPFAM" id="SSF54637">
    <property type="entry name" value="Thioesterase/thiol ester dehydrase-isomerase"/>
    <property type="match status" value="1"/>
</dbReference>
<dbReference type="Gene3D" id="3.10.129.10">
    <property type="entry name" value="Hotdog Thioesterase"/>
    <property type="match status" value="1"/>
</dbReference>
<comment type="caution">
    <text evidence="2">The sequence shown here is derived from an EMBL/GenBank/DDBJ whole genome shotgun (WGS) entry which is preliminary data.</text>
</comment>
<reference evidence="2" key="1">
    <citation type="submission" date="2022-12" db="EMBL/GenBank/DDBJ databases">
        <title>New Phytohabitans aurantiacus sp. RD004123 nov., an actinomycete isolated from soil.</title>
        <authorList>
            <person name="Triningsih D.W."/>
            <person name="Harunari E."/>
            <person name="Igarashi Y."/>
        </authorList>
    </citation>
    <scope>NUCLEOTIDE SEQUENCE</scope>
    <source>
        <strain evidence="2">RD004123</strain>
    </source>
</reference>
<dbReference type="RefSeq" id="WP_281894881.1">
    <property type="nucleotide sequence ID" value="NZ_BSDI01000009.1"/>
</dbReference>
<protein>
    <recommendedName>
        <fullName evidence="4">Aromatic ring-opening dioxygenase LigA</fullName>
    </recommendedName>
</protein>
<sequence>MIIPARFNGPPGSGNGGYSAGLFAAGLPAFVEGQPVEVTLRRPPPLDTPLTTADGEVRGPDDTVVATLAPAEPITVAVPPVSPAEAVTASKAYPGFTDHPFPTCYVCGPEHAGGLRIYPGQLPGHRTAAPWTVPAEVTVPTVWAALDCPGGWAIITPGRAYVLGRMAAQVQALPVSGQECVVVGALAATEGRKALVHTALYGPDGAELARARATWIAVTV</sequence>